<dbReference type="GeneID" id="37025371"/>
<feature type="region of interest" description="Disordered" evidence="1">
    <location>
        <begin position="139"/>
        <end position="197"/>
    </location>
</feature>
<protein>
    <submittedName>
        <fullName evidence="2">Uncharacterized protein</fullName>
    </submittedName>
</protein>
<feature type="compositionally biased region" description="Polar residues" evidence="1">
    <location>
        <begin position="150"/>
        <end position="159"/>
    </location>
</feature>
<organism evidence="2 3">
    <name type="scientific">Jaminaea rosea</name>
    <dbReference type="NCBI Taxonomy" id="1569628"/>
    <lineage>
        <taxon>Eukaryota</taxon>
        <taxon>Fungi</taxon>
        <taxon>Dikarya</taxon>
        <taxon>Basidiomycota</taxon>
        <taxon>Ustilaginomycotina</taxon>
        <taxon>Exobasidiomycetes</taxon>
        <taxon>Microstromatales</taxon>
        <taxon>Microstromatales incertae sedis</taxon>
        <taxon>Jaminaea</taxon>
    </lineage>
</organism>
<dbReference type="EMBL" id="KZ819665">
    <property type="protein sequence ID" value="PWN28603.1"/>
    <property type="molecule type" value="Genomic_DNA"/>
</dbReference>
<accession>A0A316UXF6</accession>
<name>A0A316UXF6_9BASI</name>
<reference evidence="2 3" key="1">
    <citation type="journal article" date="2018" name="Mol. Biol. Evol.">
        <title>Broad Genomic Sampling Reveals a Smut Pathogenic Ancestry of the Fungal Clade Ustilaginomycotina.</title>
        <authorList>
            <person name="Kijpornyongpan T."/>
            <person name="Mondo S.J."/>
            <person name="Barry K."/>
            <person name="Sandor L."/>
            <person name="Lee J."/>
            <person name="Lipzen A."/>
            <person name="Pangilinan J."/>
            <person name="LaButti K."/>
            <person name="Hainaut M."/>
            <person name="Henrissat B."/>
            <person name="Grigoriev I.V."/>
            <person name="Spatafora J.W."/>
            <person name="Aime M.C."/>
        </authorList>
    </citation>
    <scope>NUCLEOTIDE SEQUENCE [LARGE SCALE GENOMIC DNA]</scope>
    <source>
        <strain evidence="2 3">MCA 5214</strain>
    </source>
</reference>
<keyword evidence="3" id="KW-1185">Reference proteome</keyword>
<gene>
    <name evidence="2" type="ORF">BDZ90DRAFT_152661</name>
</gene>
<sequence length="374" mass="39869">MTTALSVAEAQALAIGLAQLIVRTAPQTGQSPADYLAAKRLEAADMGKPTLERICEDGQATSAPSWLLQITKSVPFSSSPEDAAPSVEATESEGIAAQRVQVDEQHSQIAAQSASIDTLVDPNWAQSFAMDCLAEASLPGDGRVAEGETPEQSQVTVGSATGDEDTEVSVPTSLEEMAHRPTPIKESLQPSAPPREAEEVAYMQTTPATLARSLPSTPPAPPFFILFTSTIDSHAGRIYALFREHLNSSRELRNRSSSALSSLGSLTPRSTPLSTKPQYSSFALLQGVEEECNKLEATLRVCLGAYLGSPPISSGKNGPSRLPRCTKAEWLLARCCHPSPMSKRFAGGMFAGMARDRVREVSRLLVETTSEMPA</sequence>
<dbReference type="RefSeq" id="XP_025363215.1">
    <property type="nucleotide sequence ID" value="XM_025503548.1"/>
</dbReference>
<evidence type="ECO:0000313" key="2">
    <source>
        <dbReference type="EMBL" id="PWN28603.1"/>
    </source>
</evidence>
<dbReference type="Proteomes" id="UP000245884">
    <property type="component" value="Unassembled WGS sequence"/>
</dbReference>
<evidence type="ECO:0000256" key="1">
    <source>
        <dbReference type="SAM" id="MobiDB-lite"/>
    </source>
</evidence>
<evidence type="ECO:0000313" key="3">
    <source>
        <dbReference type="Proteomes" id="UP000245884"/>
    </source>
</evidence>
<proteinExistence type="predicted"/>
<dbReference type="AlphaFoldDB" id="A0A316UXF6"/>